<dbReference type="SUPFAM" id="SSF102114">
    <property type="entry name" value="Radical SAM enzymes"/>
    <property type="match status" value="1"/>
</dbReference>
<evidence type="ECO:0000313" key="3">
    <source>
        <dbReference type="Proteomes" id="UP000256491"/>
    </source>
</evidence>
<dbReference type="NCBIfam" id="TIGR04193">
    <property type="entry name" value="SPASM_w_grasp"/>
    <property type="match status" value="1"/>
</dbReference>
<dbReference type="Proteomes" id="UP000256491">
    <property type="component" value="Unassembled WGS sequence"/>
</dbReference>
<reference evidence="2 3" key="1">
    <citation type="journal article" date="2010" name="Syst. Appl. Microbiol.">
        <title>Four new species of Chryseobacterium from the rhizosphere of coastal sand dune plants, Chryseobacterium elymi sp. nov., Chryseobacterium hagamense sp. nov., Chryseobacterium lathyri sp. nov. and Chryseobacterium rhizosphaerae sp. nov.</title>
        <authorList>
            <person name="Cho S.H."/>
            <person name="Lee K.S."/>
            <person name="Shin D.S."/>
            <person name="Han J.H."/>
            <person name="Park K.S."/>
            <person name="Lee C.H."/>
            <person name="Park K.H."/>
            <person name="Kim S.B."/>
        </authorList>
    </citation>
    <scope>NUCLEOTIDE SEQUENCE [LARGE SCALE GENOMIC DNA]</scope>
    <source>
        <strain evidence="2 3">KCTC 22548</strain>
    </source>
</reference>
<sequence length="367" mass="43105">MKKTNNYIYLFSCCFLVQGSTQSIICDVQRKNYEIIPNTLFEILNNLTIERNLDILRKAYNDIEDLEVFDSYIQFLLDEEFIFFDDSLHDRFPSIDLSYDSPNIISNAIIEIGEDISLKLLSTNIELLDNIRCESIELRFYEDCFGKNYEDVLSIFNSTGIRSLRLIINSFDFPSDFFKILARKYKRIREVYICADTEIKEYDSPYFPVIQLAHKEVSSTFCGCISTFYFSPELKNFTESHHYNSCLHKKISIDKDGNIKNCPSMSQNFGNIKSTTLQEALDQEDFKKYWNLTKDKIEICKDCEFRYICTDCRAYTERTSSNNDGLDISKPLKCGYDPYTGKWDEWSENPIKQESIKFYDLSKLVKK</sequence>
<dbReference type="InterPro" id="IPR013785">
    <property type="entry name" value="Aldolase_TIM"/>
</dbReference>
<evidence type="ECO:0000313" key="2">
    <source>
        <dbReference type="EMBL" id="REC73147.1"/>
    </source>
</evidence>
<organism evidence="2 3">
    <name type="scientific">Chryseobacterium rhizosphaerae</name>
    <dbReference type="NCBI Taxonomy" id="395937"/>
    <lineage>
        <taxon>Bacteria</taxon>
        <taxon>Pseudomonadati</taxon>
        <taxon>Bacteroidota</taxon>
        <taxon>Flavobacteriia</taxon>
        <taxon>Flavobacteriales</taxon>
        <taxon>Weeksellaceae</taxon>
        <taxon>Chryseobacterium group</taxon>
        <taxon>Chryseobacterium</taxon>
    </lineage>
</organism>
<feature type="domain" description="4Fe4S-binding SPASM" evidence="1">
    <location>
        <begin position="248"/>
        <end position="304"/>
    </location>
</feature>
<dbReference type="EMBL" id="QNUF01000025">
    <property type="protein sequence ID" value="REC73147.1"/>
    <property type="molecule type" value="Genomic_DNA"/>
</dbReference>
<dbReference type="NCBIfam" id="TIGR04085">
    <property type="entry name" value="rSAM_more_4Fe4S"/>
    <property type="match status" value="1"/>
</dbReference>
<accession>A0ABX9IH95</accession>
<dbReference type="RefSeq" id="WP_157969913.1">
    <property type="nucleotide sequence ID" value="NZ_BJYH01000015.1"/>
</dbReference>
<comment type="caution">
    <text evidence="2">The sequence shown here is derived from an EMBL/GenBank/DDBJ whole genome shotgun (WGS) entry which is preliminary data.</text>
</comment>
<protein>
    <submittedName>
        <fullName evidence="2">Grasp-with-spasm system SPASM domain peptide maturase</fullName>
    </submittedName>
</protein>
<dbReference type="InterPro" id="IPR023885">
    <property type="entry name" value="4Fe4S-binding_SPASM_dom"/>
</dbReference>
<name>A0ABX9IH95_9FLAO</name>
<gene>
    <name evidence="2" type="primary">gwsS</name>
    <name evidence="2" type="ORF">DRF57_17975</name>
</gene>
<keyword evidence="3" id="KW-1185">Reference proteome</keyword>
<dbReference type="InterPro" id="IPR058240">
    <property type="entry name" value="rSAM_sf"/>
</dbReference>
<dbReference type="InterPro" id="IPR026497">
    <property type="entry name" value="GRASP-with-SPASM"/>
</dbReference>
<evidence type="ECO:0000259" key="1">
    <source>
        <dbReference type="Pfam" id="PF13186"/>
    </source>
</evidence>
<proteinExistence type="predicted"/>
<dbReference type="Gene3D" id="3.20.20.70">
    <property type="entry name" value="Aldolase class I"/>
    <property type="match status" value="1"/>
</dbReference>
<dbReference type="Pfam" id="PF13186">
    <property type="entry name" value="SPASM"/>
    <property type="match status" value="1"/>
</dbReference>